<evidence type="ECO:0000313" key="7">
    <source>
        <dbReference type="EMBL" id="KPX36120.1"/>
    </source>
</evidence>
<reference evidence="7 9" key="1">
    <citation type="submission" date="2015-09" db="EMBL/GenBank/DDBJ databases">
        <title>Genome announcement of multiple Pseudomonas syringae strains.</title>
        <authorList>
            <person name="Thakur S."/>
            <person name="Wang P.W."/>
            <person name="Gong Y."/>
            <person name="Weir B.S."/>
            <person name="Guttman D.S."/>
        </authorList>
    </citation>
    <scope>NUCLEOTIDE SEQUENCE [LARGE SCALE GENOMIC DNA]</scope>
    <source>
        <strain evidence="7 9">ICMP4455</strain>
    </source>
</reference>
<feature type="domain" description="JAB" evidence="6">
    <location>
        <begin position="36"/>
        <end position="137"/>
    </location>
</feature>
<evidence type="ECO:0000313" key="10">
    <source>
        <dbReference type="Proteomes" id="UP000272627"/>
    </source>
</evidence>
<dbReference type="RefSeq" id="WP_057420814.1">
    <property type="nucleotide sequence ID" value="NZ_BMZY01000044.1"/>
</dbReference>
<dbReference type="Pfam" id="PF14464">
    <property type="entry name" value="Prok-JAB"/>
    <property type="match status" value="1"/>
</dbReference>
<dbReference type="GO" id="GO:0008237">
    <property type="term" value="F:metallopeptidase activity"/>
    <property type="evidence" value="ECO:0007669"/>
    <property type="project" value="UniProtKB-KW"/>
</dbReference>
<evidence type="ECO:0000259" key="6">
    <source>
        <dbReference type="Pfam" id="PF14464"/>
    </source>
</evidence>
<protein>
    <recommendedName>
        <fullName evidence="6">JAB domain-containing protein</fullName>
    </recommendedName>
</protein>
<dbReference type="AlphaFoldDB" id="A0A0P9VAN5"/>
<evidence type="ECO:0000256" key="5">
    <source>
        <dbReference type="ARBA" id="ARBA00023049"/>
    </source>
</evidence>
<dbReference type="Proteomes" id="UP000272627">
    <property type="component" value="Unassembled WGS sequence"/>
</dbReference>
<dbReference type="GO" id="GO:0006508">
    <property type="term" value="P:proteolysis"/>
    <property type="evidence" value="ECO:0007669"/>
    <property type="project" value="UniProtKB-KW"/>
</dbReference>
<proteinExistence type="predicted"/>
<sequence length="162" mass="18950">MPFVTTWAVPGTEQLVYLNQQPLEVFSRYIQEGIDSKEAGGILLGHVRGEHLEITEATEPSFWDKRFRFLFERMPYFHHRLAMKRWKESNGLVRYIGEWHTHPQDHPTPSSLDLREWQILAADRVDGRPLLALIVGCHDLHVEYMFGTGKRLMLRHSEGVSR</sequence>
<dbReference type="Proteomes" id="UP000050490">
    <property type="component" value="Unassembled WGS sequence"/>
</dbReference>
<keyword evidence="2" id="KW-0479">Metal-binding</keyword>
<keyword evidence="4" id="KW-0862">Zinc</keyword>
<name>A0A0P9VAN5_PSEA0</name>
<organism evidence="7 9">
    <name type="scientific">Pseudomonas amygdali pv. eriobotryae</name>
    <dbReference type="NCBI Taxonomy" id="129137"/>
    <lineage>
        <taxon>Bacteria</taxon>
        <taxon>Pseudomonadati</taxon>
        <taxon>Pseudomonadota</taxon>
        <taxon>Gammaproteobacteria</taxon>
        <taxon>Pseudomonadales</taxon>
        <taxon>Pseudomonadaceae</taxon>
        <taxon>Pseudomonas</taxon>
        <taxon>Pseudomonas amygdali</taxon>
    </lineage>
</organism>
<keyword evidence="5" id="KW-0482">Metalloprotease</keyword>
<dbReference type="Gene3D" id="3.40.140.10">
    <property type="entry name" value="Cytidine Deaminase, domain 2"/>
    <property type="match status" value="1"/>
</dbReference>
<comment type="caution">
    <text evidence="7">The sequence shown here is derived from an EMBL/GenBank/DDBJ whole genome shotgun (WGS) entry which is preliminary data.</text>
</comment>
<evidence type="ECO:0000256" key="2">
    <source>
        <dbReference type="ARBA" id="ARBA00022723"/>
    </source>
</evidence>
<evidence type="ECO:0000313" key="8">
    <source>
        <dbReference type="EMBL" id="RML96945.1"/>
    </source>
</evidence>
<keyword evidence="3" id="KW-0378">Hydrolase</keyword>
<dbReference type="InterPro" id="IPR028090">
    <property type="entry name" value="JAB_dom_prok"/>
</dbReference>
<dbReference type="EMBL" id="LJQI01000092">
    <property type="protein sequence ID" value="KPX36120.1"/>
    <property type="molecule type" value="Genomic_DNA"/>
</dbReference>
<evidence type="ECO:0000256" key="4">
    <source>
        <dbReference type="ARBA" id="ARBA00022833"/>
    </source>
</evidence>
<dbReference type="EMBL" id="RBOA01000390">
    <property type="protein sequence ID" value="RML96945.1"/>
    <property type="molecule type" value="Genomic_DNA"/>
</dbReference>
<dbReference type="PATRIC" id="fig|129137.4.peg.3154"/>
<accession>A0A0P9VAN5</accession>
<evidence type="ECO:0000256" key="3">
    <source>
        <dbReference type="ARBA" id="ARBA00022801"/>
    </source>
</evidence>
<reference evidence="8 10" key="2">
    <citation type="submission" date="2018-08" db="EMBL/GenBank/DDBJ databases">
        <title>Recombination of ecologically and evolutionarily significant loci maintains genetic cohesion in the Pseudomonas syringae species complex.</title>
        <authorList>
            <person name="Dillon M."/>
            <person name="Thakur S."/>
            <person name="Almeida R.N.D."/>
            <person name="Weir B.S."/>
            <person name="Guttman D.S."/>
        </authorList>
    </citation>
    <scope>NUCLEOTIDE SEQUENCE [LARGE SCALE GENOMIC DNA]</scope>
    <source>
        <strain evidence="8 10">ICMP 8636</strain>
    </source>
</reference>
<keyword evidence="1" id="KW-0645">Protease</keyword>
<evidence type="ECO:0000313" key="9">
    <source>
        <dbReference type="Proteomes" id="UP000050490"/>
    </source>
</evidence>
<dbReference type="GO" id="GO:0046872">
    <property type="term" value="F:metal ion binding"/>
    <property type="evidence" value="ECO:0007669"/>
    <property type="project" value="UniProtKB-KW"/>
</dbReference>
<gene>
    <name evidence="7" type="ORF">ALO70_02176</name>
    <name evidence="8" type="ORF">ALQ86_03473</name>
</gene>
<evidence type="ECO:0000256" key="1">
    <source>
        <dbReference type="ARBA" id="ARBA00022670"/>
    </source>
</evidence>
<dbReference type="SUPFAM" id="SSF102712">
    <property type="entry name" value="JAB1/MPN domain"/>
    <property type="match status" value="1"/>
</dbReference>